<evidence type="ECO:0000256" key="2">
    <source>
        <dbReference type="SAM" id="SignalP"/>
    </source>
</evidence>
<dbReference type="Pfam" id="PF02608">
    <property type="entry name" value="Bmp"/>
    <property type="match status" value="1"/>
</dbReference>
<evidence type="ECO:0000313" key="4">
    <source>
        <dbReference type="EMBL" id="MCB8879921.1"/>
    </source>
</evidence>
<dbReference type="Proteomes" id="UP000721844">
    <property type="component" value="Unassembled WGS sequence"/>
</dbReference>
<dbReference type="EMBL" id="JAESVA010000002">
    <property type="protein sequence ID" value="MCB8879921.1"/>
    <property type="molecule type" value="Genomic_DNA"/>
</dbReference>
<gene>
    <name evidence="4" type="ORF">ACELLULO517_06720</name>
</gene>
<dbReference type="InterPro" id="IPR003760">
    <property type="entry name" value="PnrA-like"/>
</dbReference>
<sequence>MKRLSLLASVCGLFGAIGFASHAQAQVKLSGPPKIAFIYLGAISDGGWTGAQNRARLVLQKEFGVKIPYVENIPEQTEKVEQTVELFVNRGFNVIIGGTYGYGDAFAAEAKLHPNVAFVNMAGVTTAPNLESPYPKTYQGWYLAGYAAGSVTKSKVIGMIEGFPIPTVLWDINAFATGARAANPGTVAKVAFVNSWDDPVKEGQLSNAMIEQGADVIATDMDSPAAIVQSEKAGKFSIGYENDMSAAAPKTIMTSVVFHWDKMLVPMVKALKAGTWTSAGASLYGIDSGMVDITEPVGHVTPDVQTKIDALKAEMVAGKFDPFTGPLKAQDGSVKVEAGKVMTIDQLFGMNYLFDNVQGSIK</sequence>
<keyword evidence="5" id="KW-1185">Reference proteome</keyword>
<dbReference type="InterPro" id="IPR028082">
    <property type="entry name" value="Peripla_BP_I"/>
</dbReference>
<feature type="chain" id="PRO_5038114489" evidence="2">
    <location>
        <begin position="26"/>
        <end position="362"/>
    </location>
</feature>
<keyword evidence="1 2" id="KW-0732">Signal</keyword>
<evidence type="ECO:0000259" key="3">
    <source>
        <dbReference type="Pfam" id="PF02608"/>
    </source>
</evidence>
<dbReference type="SUPFAM" id="SSF53822">
    <property type="entry name" value="Periplasmic binding protein-like I"/>
    <property type="match status" value="1"/>
</dbReference>
<feature type="signal peptide" evidence="2">
    <location>
        <begin position="1"/>
        <end position="25"/>
    </location>
</feature>
<dbReference type="Gene3D" id="3.40.50.2300">
    <property type="match status" value="2"/>
</dbReference>
<feature type="domain" description="ABC transporter substrate-binding protein PnrA-like" evidence="3">
    <location>
        <begin position="34"/>
        <end position="306"/>
    </location>
</feature>
<comment type="caution">
    <text evidence="4">The sequence shown here is derived from an EMBL/GenBank/DDBJ whole genome shotgun (WGS) entry which is preliminary data.</text>
</comment>
<reference evidence="4 5" key="1">
    <citation type="journal article" date="2021" name="Microorganisms">
        <title>Acidisoma silvae sp. nov. and Acidisomacellulosilytica sp. nov., Two Acidophilic Bacteria Isolated from Decaying Wood, Hydrolyzing Cellulose and Producing Poly-3-hydroxybutyrate.</title>
        <authorList>
            <person name="Mieszkin S."/>
            <person name="Pouder E."/>
            <person name="Uroz S."/>
            <person name="Simon-Colin C."/>
            <person name="Alain K."/>
        </authorList>
    </citation>
    <scope>NUCLEOTIDE SEQUENCE [LARGE SCALE GENOMIC DNA]</scope>
    <source>
        <strain evidence="4 5">HW T5.17</strain>
    </source>
</reference>
<evidence type="ECO:0000313" key="5">
    <source>
        <dbReference type="Proteomes" id="UP000721844"/>
    </source>
</evidence>
<protein>
    <submittedName>
        <fullName evidence="4">BMP family ABC transporter substrate-binding protein</fullName>
    </submittedName>
</protein>
<dbReference type="InterPro" id="IPR052910">
    <property type="entry name" value="ABC-Purine-Binding"/>
</dbReference>
<organism evidence="4 5">
    <name type="scientific">Acidisoma cellulosilyticum</name>
    <dbReference type="NCBI Taxonomy" id="2802395"/>
    <lineage>
        <taxon>Bacteria</taxon>
        <taxon>Pseudomonadati</taxon>
        <taxon>Pseudomonadota</taxon>
        <taxon>Alphaproteobacteria</taxon>
        <taxon>Acetobacterales</taxon>
        <taxon>Acidocellaceae</taxon>
        <taxon>Acidisoma</taxon>
    </lineage>
</organism>
<dbReference type="RefSeq" id="WP_227306536.1">
    <property type="nucleotide sequence ID" value="NZ_JAESVA010000002.1"/>
</dbReference>
<accession>A0A963YZF7</accession>
<dbReference type="AlphaFoldDB" id="A0A963YZF7"/>
<dbReference type="PANTHER" id="PTHR43208">
    <property type="entry name" value="ABC TRANSPORTER SUBSTRATE-BINDING PROTEIN"/>
    <property type="match status" value="1"/>
</dbReference>
<dbReference type="CDD" id="cd19963">
    <property type="entry name" value="PBP1_BMP-like"/>
    <property type="match status" value="1"/>
</dbReference>
<evidence type="ECO:0000256" key="1">
    <source>
        <dbReference type="ARBA" id="ARBA00022729"/>
    </source>
</evidence>
<proteinExistence type="predicted"/>
<dbReference type="PANTHER" id="PTHR43208:SF1">
    <property type="entry name" value="ABC TRANSPORTER SUBSTRATE-BINDING PROTEIN"/>
    <property type="match status" value="1"/>
</dbReference>
<name>A0A963YZF7_9PROT</name>
<dbReference type="GO" id="GO:0005886">
    <property type="term" value="C:plasma membrane"/>
    <property type="evidence" value="ECO:0007669"/>
    <property type="project" value="InterPro"/>
</dbReference>